<proteinExistence type="predicted"/>
<dbReference type="EMBL" id="BMDG01000006">
    <property type="protein sequence ID" value="GGI08513.1"/>
    <property type="molecule type" value="Genomic_DNA"/>
</dbReference>
<keyword evidence="2" id="KW-0092">Biotin</keyword>
<dbReference type="InterPro" id="IPR003142">
    <property type="entry name" value="BPL_C"/>
</dbReference>
<keyword evidence="1 5" id="KW-0436">Ligase</keyword>
<dbReference type="InterPro" id="IPR004408">
    <property type="entry name" value="Biotin_CoA_COase_ligase"/>
</dbReference>
<evidence type="ECO:0000313" key="6">
    <source>
        <dbReference type="Proteomes" id="UP000632535"/>
    </source>
</evidence>
<dbReference type="PANTHER" id="PTHR12835">
    <property type="entry name" value="BIOTIN PROTEIN LIGASE"/>
    <property type="match status" value="1"/>
</dbReference>
<dbReference type="SUPFAM" id="SSF55681">
    <property type="entry name" value="Class II aaRS and biotin synthetases"/>
    <property type="match status" value="1"/>
</dbReference>
<organism evidence="5 6">
    <name type="scientific">Isoptericola cucumis</name>
    <dbReference type="NCBI Taxonomy" id="1776856"/>
    <lineage>
        <taxon>Bacteria</taxon>
        <taxon>Bacillati</taxon>
        <taxon>Actinomycetota</taxon>
        <taxon>Actinomycetes</taxon>
        <taxon>Micrococcales</taxon>
        <taxon>Promicromonosporaceae</taxon>
        <taxon>Isoptericola</taxon>
    </lineage>
</organism>
<dbReference type="PANTHER" id="PTHR12835:SF5">
    <property type="entry name" value="BIOTIN--PROTEIN LIGASE"/>
    <property type="match status" value="1"/>
</dbReference>
<dbReference type="Gene3D" id="3.30.930.10">
    <property type="entry name" value="Bira Bifunctional Protein, Domain 2"/>
    <property type="match status" value="1"/>
</dbReference>
<reference evidence="6" key="1">
    <citation type="journal article" date="2019" name="Int. J. Syst. Evol. Microbiol.">
        <title>The Global Catalogue of Microorganisms (GCM) 10K type strain sequencing project: providing services to taxonomists for standard genome sequencing and annotation.</title>
        <authorList>
            <consortium name="The Broad Institute Genomics Platform"/>
            <consortium name="The Broad Institute Genome Sequencing Center for Infectious Disease"/>
            <person name="Wu L."/>
            <person name="Ma J."/>
        </authorList>
    </citation>
    <scope>NUCLEOTIDE SEQUENCE [LARGE SCALE GENOMIC DNA]</scope>
    <source>
        <strain evidence="6">CCM 8653</strain>
    </source>
</reference>
<evidence type="ECO:0000259" key="4">
    <source>
        <dbReference type="PROSITE" id="PS51733"/>
    </source>
</evidence>
<evidence type="ECO:0000256" key="3">
    <source>
        <dbReference type="ARBA" id="ARBA00024227"/>
    </source>
</evidence>
<sequence length="289" mass="28755">MPRPPLDAAALRAALLAPAGPLRRLDVVDASPSTNTALVAAARRDPGAWPAPAVLVAEHQAAGRGRAGRAWETPPRAALTVSTLLRPRLPAAVLGWVPLAAGVAVARALDDAGVDARLKWPNDVLLPAADTAPGLGAYRKVAGILAEVVPGQDAPAVVVGVGLNVSQEAGELPVPTATSLALAGAASGAVPSATDRTALLAAMVRELVGAVGRLERSGGDARAAGLADEYAARSATLGAVVRAELAGGAEVVEGEAVRIADDGALVLATPAGERVVGAGDVHHLRVPPA</sequence>
<dbReference type="GO" id="GO:0016874">
    <property type="term" value="F:ligase activity"/>
    <property type="evidence" value="ECO:0007669"/>
    <property type="project" value="UniProtKB-KW"/>
</dbReference>
<protein>
    <recommendedName>
        <fullName evidence="3">biotin--[biotin carboxyl-carrier protein] ligase</fullName>
        <ecNumber evidence="3">6.3.4.15</ecNumber>
    </recommendedName>
</protein>
<accession>A0ABQ2B9A3</accession>
<dbReference type="PROSITE" id="PS51733">
    <property type="entry name" value="BPL_LPL_CATALYTIC"/>
    <property type="match status" value="1"/>
</dbReference>
<name>A0ABQ2B9A3_9MICO</name>
<keyword evidence="6" id="KW-1185">Reference proteome</keyword>
<dbReference type="CDD" id="cd16442">
    <property type="entry name" value="BPL"/>
    <property type="match status" value="1"/>
</dbReference>
<evidence type="ECO:0000313" key="5">
    <source>
        <dbReference type="EMBL" id="GGI08513.1"/>
    </source>
</evidence>
<dbReference type="RefSeq" id="WP_188523696.1">
    <property type="nucleotide sequence ID" value="NZ_BMDG01000006.1"/>
</dbReference>
<comment type="caution">
    <text evidence="5">The sequence shown here is derived from an EMBL/GenBank/DDBJ whole genome shotgun (WGS) entry which is preliminary data.</text>
</comment>
<dbReference type="EC" id="6.3.4.15" evidence="3"/>
<evidence type="ECO:0000256" key="1">
    <source>
        <dbReference type="ARBA" id="ARBA00022598"/>
    </source>
</evidence>
<dbReference type="Gene3D" id="2.30.30.100">
    <property type="match status" value="1"/>
</dbReference>
<dbReference type="Proteomes" id="UP000632535">
    <property type="component" value="Unassembled WGS sequence"/>
</dbReference>
<dbReference type="InterPro" id="IPR004143">
    <property type="entry name" value="BPL_LPL_catalytic"/>
</dbReference>
<feature type="domain" description="BPL/LPL catalytic" evidence="4">
    <location>
        <begin position="17"/>
        <end position="212"/>
    </location>
</feature>
<dbReference type="InterPro" id="IPR045864">
    <property type="entry name" value="aa-tRNA-synth_II/BPL/LPL"/>
</dbReference>
<dbReference type="NCBIfam" id="TIGR00121">
    <property type="entry name" value="birA_ligase"/>
    <property type="match status" value="1"/>
</dbReference>
<evidence type="ECO:0000256" key="2">
    <source>
        <dbReference type="ARBA" id="ARBA00023267"/>
    </source>
</evidence>
<dbReference type="Pfam" id="PF02237">
    <property type="entry name" value="BPL_C"/>
    <property type="match status" value="1"/>
</dbReference>
<gene>
    <name evidence="5" type="ORF">GCM10007368_21550</name>
</gene>
<dbReference type="Pfam" id="PF03099">
    <property type="entry name" value="BPL_LplA_LipB"/>
    <property type="match status" value="1"/>
</dbReference>